<gene>
    <name evidence="2" type="ORF">ENM60_03600</name>
</gene>
<evidence type="ECO:0000313" key="2">
    <source>
        <dbReference type="EMBL" id="HHP67858.1"/>
    </source>
</evidence>
<dbReference type="Pfam" id="PF01937">
    <property type="entry name" value="ARMT1-like_dom"/>
    <property type="match status" value="1"/>
</dbReference>
<organism evidence="2">
    <name type="scientific">Thermogladius calderae</name>
    <dbReference type="NCBI Taxonomy" id="1200300"/>
    <lineage>
        <taxon>Archaea</taxon>
        <taxon>Thermoproteota</taxon>
        <taxon>Thermoprotei</taxon>
        <taxon>Desulfurococcales</taxon>
        <taxon>Desulfurococcaceae</taxon>
        <taxon>Thermogladius</taxon>
    </lineage>
</organism>
<proteinExistence type="predicted"/>
<dbReference type="EMBL" id="DRYK01000048">
    <property type="protein sequence ID" value="HHP67858.1"/>
    <property type="molecule type" value="Genomic_DNA"/>
</dbReference>
<feature type="domain" description="Damage-control phosphatase ARMT1-like metal-binding" evidence="1">
    <location>
        <begin position="14"/>
        <end position="291"/>
    </location>
</feature>
<comment type="caution">
    <text evidence="2">The sequence shown here is derived from an EMBL/GenBank/DDBJ whole genome shotgun (WGS) entry which is preliminary data.</text>
</comment>
<evidence type="ECO:0000259" key="1">
    <source>
        <dbReference type="Pfam" id="PF01937"/>
    </source>
</evidence>
<name>A0A7J3XYM4_9CREN</name>
<dbReference type="SUPFAM" id="SSF111321">
    <property type="entry name" value="AF1104-like"/>
    <property type="match status" value="1"/>
</dbReference>
<protein>
    <submittedName>
        <fullName evidence="2">DUF89 family protein</fullName>
    </submittedName>
</protein>
<dbReference type="Gene3D" id="1.10.285.20">
    <property type="entry name" value="Uncharacterised protein PF01937, DUF89, domain 2"/>
    <property type="match status" value="1"/>
</dbReference>
<dbReference type="AlphaFoldDB" id="A0A7J3XYM4"/>
<accession>A0A7J3XYM4</accession>
<dbReference type="Gene3D" id="3.40.50.10880">
    <property type="entry name" value="Uncharacterised protein PF01937, DUF89, domain 3"/>
    <property type="match status" value="1"/>
</dbReference>
<dbReference type="InterPro" id="IPR036075">
    <property type="entry name" value="ARMT-1-like_metal-bd_sf"/>
</dbReference>
<sequence>MSLEGVLAVRPSFECLRCLVNVRLREVESSNASREVKLGVARRLLNILESEFDYNAELTHLATKLYNTVVGALPDVADYYRGVKRELNRLALENLASHVEYAGRLSGFSRFRYLVKLSALGNLIDLGVAGHNPITPLDLKPPVVESHAFCLDYTEDFHRLVSRGGLRVLWLFDNAGEAVYDTLLISELRRLGNTVWGLVKDEPGFQNDITLDDALYIGLDKVLDRVLTYGCKCSTIHMDGIGGEARMAVEEADVIVSKGMSHYEYLSELNLGKPVVFILIPKCTPIASSIGDPGCRGKIVVMVR</sequence>
<reference evidence="2" key="1">
    <citation type="journal article" date="2020" name="mSystems">
        <title>Genome- and Community-Level Interaction Insights into Carbon Utilization and Element Cycling Functions of Hydrothermarchaeota in Hydrothermal Sediment.</title>
        <authorList>
            <person name="Zhou Z."/>
            <person name="Liu Y."/>
            <person name="Xu W."/>
            <person name="Pan J."/>
            <person name="Luo Z.H."/>
            <person name="Li M."/>
        </authorList>
    </citation>
    <scope>NUCLEOTIDE SEQUENCE [LARGE SCALE GENOMIC DNA]</scope>
    <source>
        <strain evidence="2">SpSt-110</strain>
    </source>
</reference>
<dbReference type="InterPro" id="IPR002791">
    <property type="entry name" value="ARMT1-like_metal-bd"/>
</dbReference>
<dbReference type="InterPro" id="IPR014444">
    <property type="entry name" value="PH1575-like"/>
</dbReference>
<dbReference type="PIRSF" id="PIRSF006593">
    <property type="entry name" value="UCP006593"/>
    <property type="match status" value="1"/>
</dbReference>